<feature type="transmembrane region" description="Helical" evidence="1">
    <location>
        <begin position="55"/>
        <end position="78"/>
    </location>
</feature>
<dbReference type="OrthoDB" id="288125at2"/>
<keyword evidence="1" id="KW-0472">Membrane</keyword>
<feature type="transmembrane region" description="Helical" evidence="1">
    <location>
        <begin position="6"/>
        <end position="26"/>
    </location>
</feature>
<sequence length="82" mass="8973">MIAAPWYLFAVGIVLVIIGVISGVLLGSGRSSRNLVDSRMSDAEIARRLKRQSSVGFSGLIVYLGLFCMLVSAGWRLLRKFL</sequence>
<accession>L0D9G9</accession>
<proteinExistence type="predicted"/>
<dbReference type="AlphaFoldDB" id="L0D9G9"/>
<evidence type="ECO:0000313" key="2">
    <source>
        <dbReference type="EMBL" id="AGA26039.1"/>
    </source>
</evidence>
<keyword evidence="1" id="KW-1133">Transmembrane helix</keyword>
<keyword evidence="3" id="KW-1185">Reference proteome</keyword>
<dbReference type="RefSeq" id="WP_015245209.1">
    <property type="nucleotide sequence ID" value="NC_019892.1"/>
</dbReference>
<evidence type="ECO:0000256" key="1">
    <source>
        <dbReference type="SAM" id="Phobius"/>
    </source>
</evidence>
<organism evidence="2 3">
    <name type="scientific">Singulisphaera acidiphila (strain ATCC BAA-1392 / DSM 18658 / VKM B-2454 / MOB10)</name>
    <dbReference type="NCBI Taxonomy" id="886293"/>
    <lineage>
        <taxon>Bacteria</taxon>
        <taxon>Pseudomonadati</taxon>
        <taxon>Planctomycetota</taxon>
        <taxon>Planctomycetia</taxon>
        <taxon>Isosphaerales</taxon>
        <taxon>Isosphaeraceae</taxon>
        <taxon>Singulisphaera</taxon>
    </lineage>
</organism>
<dbReference type="KEGG" id="saci:Sinac_1661"/>
<dbReference type="EMBL" id="CP003364">
    <property type="protein sequence ID" value="AGA26039.1"/>
    <property type="molecule type" value="Genomic_DNA"/>
</dbReference>
<keyword evidence="1" id="KW-0812">Transmembrane</keyword>
<dbReference type="Proteomes" id="UP000010798">
    <property type="component" value="Chromosome"/>
</dbReference>
<dbReference type="HOGENOM" id="CLU_2556431_0_0_0"/>
<gene>
    <name evidence="2" type="ordered locus">Sinac_1661</name>
</gene>
<evidence type="ECO:0000313" key="3">
    <source>
        <dbReference type="Proteomes" id="UP000010798"/>
    </source>
</evidence>
<reference evidence="2 3" key="1">
    <citation type="submission" date="2012-02" db="EMBL/GenBank/DDBJ databases">
        <title>Complete sequence of chromosome of Singulisphaera acidiphila DSM 18658.</title>
        <authorList>
            <consortium name="US DOE Joint Genome Institute (JGI-PGF)"/>
            <person name="Lucas S."/>
            <person name="Copeland A."/>
            <person name="Lapidus A."/>
            <person name="Glavina del Rio T."/>
            <person name="Dalin E."/>
            <person name="Tice H."/>
            <person name="Bruce D."/>
            <person name="Goodwin L."/>
            <person name="Pitluck S."/>
            <person name="Peters L."/>
            <person name="Ovchinnikova G."/>
            <person name="Chertkov O."/>
            <person name="Kyrpides N."/>
            <person name="Mavromatis K."/>
            <person name="Ivanova N."/>
            <person name="Brettin T."/>
            <person name="Detter J.C."/>
            <person name="Han C."/>
            <person name="Larimer F."/>
            <person name="Land M."/>
            <person name="Hauser L."/>
            <person name="Markowitz V."/>
            <person name="Cheng J.-F."/>
            <person name="Hugenholtz P."/>
            <person name="Woyke T."/>
            <person name="Wu D."/>
            <person name="Tindall B."/>
            <person name="Pomrenke H."/>
            <person name="Brambilla E."/>
            <person name="Klenk H.-P."/>
            <person name="Eisen J.A."/>
        </authorList>
    </citation>
    <scope>NUCLEOTIDE SEQUENCE [LARGE SCALE GENOMIC DNA]</scope>
    <source>
        <strain evidence="3">ATCC BAA-1392 / DSM 18658 / VKM B-2454 / MOB10</strain>
    </source>
</reference>
<name>L0D9G9_SINAD</name>
<protein>
    <submittedName>
        <fullName evidence="2">Uncharacterized protein</fullName>
    </submittedName>
</protein>